<proteinExistence type="predicted"/>
<dbReference type="GeneID" id="85353688"/>
<protein>
    <submittedName>
        <fullName evidence="3">Uncharacterized protein</fullName>
    </submittedName>
</protein>
<evidence type="ECO:0000313" key="3">
    <source>
        <dbReference type="EMBL" id="KAK0443426.1"/>
    </source>
</evidence>
<keyword evidence="2" id="KW-0812">Transmembrane</keyword>
<organism evidence="3 4">
    <name type="scientific">Armillaria tabescens</name>
    <name type="common">Ringless honey mushroom</name>
    <name type="synonym">Agaricus tabescens</name>
    <dbReference type="NCBI Taxonomy" id="1929756"/>
    <lineage>
        <taxon>Eukaryota</taxon>
        <taxon>Fungi</taxon>
        <taxon>Dikarya</taxon>
        <taxon>Basidiomycota</taxon>
        <taxon>Agaricomycotina</taxon>
        <taxon>Agaricomycetes</taxon>
        <taxon>Agaricomycetidae</taxon>
        <taxon>Agaricales</taxon>
        <taxon>Marasmiineae</taxon>
        <taxon>Physalacriaceae</taxon>
        <taxon>Desarmillaria</taxon>
    </lineage>
</organism>
<evidence type="ECO:0000313" key="4">
    <source>
        <dbReference type="Proteomes" id="UP001175211"/>
    </source>
</evidence>
<sequence length="304" mass="33644">MARRLASDAIERDECHWLAYIRNQIHTGMTTPVAANRIERNLVLRVVTKRCAVHWGKAEHRYRVRGEYGCGIGWITEDRAPIFENILRNTSGYSLFYFVTATSGGSNIYGIPWTGPPSTLFSSDNQTVAISLLLSAIQLADDQASSISSDVPTSSATPSPSTSTSSLLPTRKSLAGAIAGGIVGGLAVLAAVTCHRSNNKNHSVVDNFSPQMLTLFMATSIPVSSEISRESRMNQKKHARHTRRMDVRIESTTPPHPPNPLHTESRENMPTEELVRLLNERLQPGRWNVSEDELPPEYHEGWTT</sequence>
<keyword evidence="4" id="KW-1185">Reference proteome</keyword>
<keyword evidence="2" id="KW-1133">Transmembrane helix</keyword>
<dbReference type="RefSeq" id="XP_060324745.1">
    <property type="nucleotide sequence ID" value="XM_060470140.1"/>
</dbReference>
<keyword evidence="2" id="KW-0472">Membrane</keyword>
<reference evidence="3" key="1">
    <citation type="submission" date="2023-06" db="EMBL/GenBank/DDBJ databases">
        <authorList>
            <consortium name="Lawrence Berkeley National Laboratory"/>
            <person name="Ahrendt S."/>
            <person name="Sahu N."/>
            <person name="Indic B."/>
            <person name="Wong-Bajracharya J."/>
            <person name="Merenyi Z."/>
            <person name="Ke H.-M."/>
            <person name="Monk M."/>
            <person name="Kocsube S."/>
            <person name="Drula E."/>
            <person name="Lipzen A."/>
            <person name="Balint B."/>
            <person name="Henrissat B."/>
            <person name="Andreopoulos B."/>
            <person name="Martin F.M."/>
            <person name="Harder C.B."/>
            <person name="Rigling D."/>
            <person name="Ford K.L."/>
            <person name="Foster G.D."/>
            <person name="Pangilinan J."/>
            <person name="Papanicolaou A."/>
            <person name="Barry K."/>
            <person name="LaButti K."/>
            <person name="Viragh M."/>
            <person name="Koriabine M."/>
            <person name="Yan M."/>
            <person name="Riley R."/>
            <person name="Champramary S."/>
            <person name="Plett K.L."/>
            <person name="Tsai I.J."/>
            <person name="Slot J."/>
            <person name="Sipos G."/>
            <person name="Plett J."/>
            <person name="Nagy L.G."/>
            <person name="Grigoriev I.V."/>
        </authorList>
    </citation>
    <scope>NUCLEOTIDE SEQUENCE</scope>
    <source>
        <strain evidence="3">CCBAS 213</strain>
    </source>
</reference>
<name>A0AA39JKH2_ARMTA</name>
<comment type="caution">
    <text evidence="3">The sequence shown here is derived from an EMBL/GenBank/DDBJ whole genome shotgun (WGS) entry which is preliminary data.</text>
</comment>
<feature type="region of interest" description="Disordered" evidence="1">
    <location>
        <begin position="249"/>
        <end position="268"/>
    </location>
</feature>
<gene>
    <name evidence="3" type="ORF">EV420DRAFT_1484952</name>
</gene>
<dbReference type="Proteomes" id="UP001175211">
    <property type="component" value="Unassembled WGS sequence"/>
</dbReference>
<dbReference type="AlphaFoldDB" id="A0AA39JKH2"/>
<feature type="region of interest" description="Disordered" evidence="1">
    <location>
        <begin position="148"/>
        <end position="168"/>
    </location>
</feature>
<dbReference type="EMBL" id="JAUEPS010000058">
    <property type="protein sequence ID" value="KAK0443426.1"/>
    <property type="molecule type" value="Genomic_DNA"/>
</dbReference>
<evidence type="ECO:0000256" key="1">
    <source>
        <dbReference type="SAM" id="MobiDB-lite"/>
    </source>
</evidence>
<feature type="transmembrane region" description="Helical" evidence="2">
    <location>
        <begin position="174"/>
        <end position="192"/>
    </location>
</feature>
<evidence type="ECO:0000256" key="2">
    <source>
        <dbReference type="SAM" id="Phobius"/>
    </source>
</evidence>
<accession>A0AA39JKH2</accession>